<feature type="domain" description="Carbohydrate kinase PfkB" evidence="4">
    <location>
        <begin position="3"/>
        <end position="312"/>
    </location>
</feature>
<evidence type="ECO:0000256" key="2">
    <source>
        <dbReference type="ARBA" id="ARBA00022679"/>
    </source>
</evidence>
<keyword evidence="3" id="KW-0418">Kinase</keyword>
<dbReference type="AlphaFoldDB" id="A0A3P3XPL4"/>
<gene>
    <name evidence="5" type="ORF">SPIRO4BDMA_40814</name>
</gene>
<name>A0A3P3XPL4_9SPIR</name>
<evidence type="ECO:0000259" key="4">
    <source>
        <dbReference type="Pfam" id="PF00294"/>
    </source>
</evidence>
<protein>
    <recommendedName>
        <fullName evidence="4">Carbohydrate kinase PfkB domain-containing protein</fullName>
    </recommendedName>
</protein>
<dbReference type="Pfam" id="PF00294">
    <property type="entry name" value="PfkB"/>
    <property type="match status" value="1"/>
</dbReference>
<reference evidence="5" key="1">
    <citation type="submission" date="2017-02" db="EMBL/GenBank/DDBJ databases">
        <authorList>
            <person name="Regsiter A."/>
            <person name="William W."/>
        </authorList>
    </citation>
    <scope>NUCLEOTIDE SEQUENCE</scope>
    <source>
        <strain evidence="5">BdmA 4</strain>
    </source>
</reference>
<evidence type="ECO:0000313" key="5">
    <source>
        <dbReference type="EMBL" id="SLM18242.1"/>
    </source>
</evidence>
<dbReference type="GO" id="GO:0016301">
    <property type="term" value="F:kinase activity"/>
    <property type="evidence" value="ECO:0007669"/>
    <property type="project" value="UniProtKB-KW"/>
</dbReference>
<comment type="similarity">
    <text evidence="1">Belongs to the carbohydrate kinase PfkB family.</text>
</comment>
<sequence>MSIATFGEIMLRLKSPGQERLFQSPLLEATFGGSEANVAVALSRLGIPARFISILPENQIGKECMRELRSHGVDVSGIKLKKGRIGIYFFENGANQRPSNVIYDRENSALSAISSEDINWAAAFEGLKWFHVSGITPALSKNCADETMRAVRTAKEKGLTVSFDLNYRAKLWNYGVEARIIMSEIAQYADILIGNEEDYQKSLGIEGPSAMGNGKIDIDAYRTMCERALRRYPKAKMAAVTLRESFSADSNDWSGMLVTRDQRFVSRKYHIANIVDRVGAGDSFSAGLIYGLFTLKDPGAALEYAVALSCLKHSISGDFALIERGEVEKLLGGDSSGRVQR</sequence>
<dbReference type="InterPro" id="IPR029056">
    <property type="entry name" value="Ribokinase-like"/>
</dbReference>
<dbReference type="CDD" id="cd01166">
    <property type="entry name" value="KdgK"/>
    <property type="match status" value="1"/>
</dbReference>
<accession>A0A3P3XPL4</accession>
<dbReference type="InterPro" id="IPR011611">
    <property type="entry name" value="PfkB_dom"/>
</dbReference>
<dbReference type="PANTHER" id="PTHR43320:SF2">
    <property type="entry name" value="2-DEHYDRO-3-DEOXYGLUCONOKINASE_2-DEHYDRO-3-DEOXYGALACTONOKINASE"/>
    <property type="match status" value="1"/>
</dbReference>
<dbReference type="EMBL" id="FWDO01000004">
    <property type="protein sequence ID" value="SLM18242.1"/>
    <property type="molecule type" value="Genomic_DNA"/>
</dbReference>
<organism evidence="5">
    <name type="scientific">uncultured spirochete</name>
    <dbReference type="NCBI Taxonomy" id="156406"/>
    <lineage>
        <taxon>Bacteria</taxon>
        <taxon>Pseudomonadati</taxon>
        <taxon>Spirochaetota</taxon>
        <taxon>Spirochaetia</taxon>
        <taxon>Spirochaetales</taxon>
        <taxon>environmental samples</taxon>
    </lineage>
</organism>
<dbReference type="InterPro" id="IPR002139">
    <property type="entry name" value="Ribo/fructo_kinase"/>
</dbReference>
<keyword evidence="2" id="KW-0808">Transferase</keyword>
<dbReference type="PANTHER" id="PTHR43320">
    <property type="entry name" value="SUGAR KINASE"/>
    <property type="match status" value="1"/>
</dbReference>
<evidence type="ECO:0000256" key="1">
    <source>
        <dbReference type="ARBA" id="ARBA00010688"/>
    </source>
</evidence>
<evidence type="ECO:0000256" key="3">
    <source>
        <dbReference type="ARBA" id="ARBA00022777"/>
    </source>
</evidence>
<dbReference type="InterPro" id="IPR052700">
    <property type="entry name" value="Carb_kinase_PfkB-like"/>
</dbReference>
<dbReference type="PRINTS" id="PR00990">
    <property type="entry name" value="RIBOKINASE"/>
</dbReference>
<dbReference type="SUPFAM" id="SSF53613">
    <property type="entry name" value="Ribokinase-like"/>
    <property type="match status" value="1"/>
</dbReference>
<dbReference type="Gene3D" id="3.40.1190.20">
    <property type="match status" value="1"/>
</dbReference>
<proteinExistence type="inferred from homology"/>